<reference evidence="2 3" key="1">
    <citation type="journal article" date="2008" name="Proc. Natl. Acad. Sci. U.S.A.">
        <title>A korarchaeal genome reveals new insights into the evolution of the Archaea.</title>
        <authorList>
            <person name="Elkins J.G."/>
            <person name="Podar M."/>
            <person name="Graham D.E."/>
            <person name="Makarova K.S."/>
            <person name="Wolf Y."/>
            <person name="Randau L."/>
            <person name="Hedlund B.P."/>
            <person name="Brochier-Armanet C."/>
            <person name="Kunin V."/>
            <person name="Anderson I."/>
            <person name="Lapidus A."/>
            <person name="Goltsman E."/>
            <person name="Barry K."/>
            <person name="Koonin E.V."/>
            <person name="Hugenholtz P."/>
            <person name="Kyrpides N."/>
            <person name="Wanner G."/>
            <person name="Richardson P."/>
            <person name="Keller M."/>
            <person name="Stetter K.O."/>
        </authorList>
    </citation>
    <scope>NUCLEOTIDE SEQUENCE [LARGE SCALE GENOMIC DNA]</scope>
    <source>
        <strain evidence="3">OPF8</strain>
    </source>
</reference>
<dbReference type="InterPro" id="IPR037914">
    <property type="entry name" value="SpoVT-AbrB_sf"/>
</dbReference>
<dbReference type="KEGG" id="kcr:Kcr_0855"/>
<organism evidence="2 3">
    <name type="scientific">Korarchaeum cryptofilum (strain OPF8)</name>
    <dbReference type="NCBI Taxonomy" id="374847"/>
    <lineage>
        <taxon>Archaea</taxon>
        <taxon>Thermoproteota</taxon>
        <taxon>Candidatus Korarchaeia</taxon>
        <taxon>Candidatus Korarchaeales</taxon>
        <taxon>Candidatus Korarchaeaceae</taxon>
        <taxon>Candidatus Korarchaeum</taxon>
    </lineage>
</organism>
<evidence type="ECO:0000313" key="3">
    <source>
        <dbReference type="Proteomes" id="UP000001686"/>
    </source>
</evidence>
<dbReference type="InParanoid" id="B1L572"/>
<dbReference type="GO" id="GO:0003677">
    <property type="term" value="F:DNA binding"/>
    <property type="evidence" value="ECO:0007669"/>
    <property type="project" value="InterPro"/>
</dbReference>
<dbReference type="InterPro" id="IPR007159">
    <property type="entry name" value="SpoVT-AbrB_dom"/>
</dbReference>
<dbReference type="EMBL" id="CP000968">
    <property type="protein sequence ID" value="ACB07601.1"/>
    <property type="molecule type" value="Genomic_DNA"/>
</dbReference>
<accession>B1L572</accession>
<dbReference type="NCBIfam" id="TIGR01439">
    <property type="entry name" value="lp_hng_hel_AbrB"/>
    <property type="match status" value="1"/>
</dbReference>
<evidence type="ECO:0000259" key="1">
    <source>
        <dbReference type="SMART" id="SM00966"/>
    </source>
</evidence>
<dbReference type="EnsemblBacteria" id="ACB07601">
    <property type="protein sequence ID" value="ACB07601"/>
    <property type="gene ID" value="Kcr_0855"/>
</dbReference>
<keyword evidence="3" id="KW-1185">Reference proteome</keyword>
<dbReference type="SUPFAM" id="SSF89447">
    <property type="entry name" value="AbrB/MazE/MraZ-like"/>
    <property type="match status" value="1"/>
</dbReference>
<dbReference type="HOGENOM" id="CLU_158484_9_2_2"/>
<dbReference type="Pfam" id="PF04014">
    <property type="entry name" value="MazE_antitoxin"/>
    <property type="match status" value="1"/>
</dbReference>
<dbReference type="PhylomeDB" id="B1L572"/>
<sequence length="77" mass="9094">MQREVVKVRRRTSSIPKGIRDALGIRDGTLLEVRVEEGRIILEPLDLWDKVWRCCTGSAEEELDKEEEAFWRRRAKL</sequence>
<protein>
    <submittedName>
        <fullName evidence="2">Transcriptional regulator, AbrB family</fullName>
    </submittedName>
</protein>
<dbReference type="InterPro" id="IPR052975">
    <property type="entry name" value="Repressor-like_regulatory"/>
</dbReference>
<dbReference type="AlphaFoldDB" id="B1L572"/>
<name>B1L572_KORCO</name>
<dbReference type="OrthoDB" id="30861at2157"/>
<dbReference type="PANTHER" id="PTHR34860:SF7">
    <property type="entry name" value="TRANSCRIPTION REGULATOR, SPOVT_ABRB FAMILY"/>
    <property type="match status" value="1"/>
</dbReference>
<evidence type="ECO:0000313" key="2">
    <source>
        <dbReference type="EMBL" id="ACB07601.1"/>
    </source>
</evidence>
<dbReference type="PANTHER" id="PTHR34860">
    <property type="entry name" value="REPRESSOR-LIKE PROTEIN SSO7C3"/>
    <property type="match status" value="1"/>
</dbReference>
<dbReference type="RefSeq" id="WP_012309498.1">
    <property type="nucleotide sequence ID" value="NC_010482.1"/>
</dbReference>
<dbReference type="Proteomes" id="UP000001686">
    <property type="component" value="Chromosome"/>
</dbReference>
<proteinExistence type="predicted"/>
<dbReference type="eggNOG" id="arCOG00824">
    <property type="taxonomic scope" value="Archaea"/>
</dbReference>
<feature type="domain" description="SpoVT-AbrB" evidence="1">
    <location>
        <begin position="5"/>
        <end position="49"/>
    </location>
</feature>
<dbReference type="SMART" id="SM00966">
    <property type="entry name" value="SpoVT_AbrB"/>
    <property type="match status" value="1"/>
</dbReference>
<dbReference type="Gene3D" id="2.10.260.10">
    <property type="match status" value="1"/>
</dbReference>
<gene>
    <name evidence="2" type="ordered locus">Kcr_0855</name>
</gene>
<dbReference type="GeneID" id="6094132"/>